<comment type="caution">
    <text evidence="1">The sequence shown here is derived from an EMBL/GenBank/DDBJ whole genome shotgun (WGS) entry which is preliminary data.</text>
</comment>
<accession>A0A0K9PZZ9</accession>
<dbReference type="Gene3D" id="3.40.50.2300">
    <property type="match status" value="1"/>
</dbReference>
<dbReference type="AlphaFoldDB" id="A0A0K9PZZ9"/>
<evidence type="ECO:0000313" key="2">
    <source>
        <dbReference type="Proteomes" id="UP000036987"/>
    </source>
</evidence>
<organism evidence="1 2">
    <name type="scientific">Zostera marina</name>
    <name type="common">Eelgrass</name>
    <dbReference type="NCBI Taxonomy" id="29655"/>
    <lineage>
        <taxon>Eukaryota</taxon>
        <taxon>Viridiplantae</taxon>
        <taxon>Streptophyta</taxon>
        <taxon>Embryophyta</taxon>
        <taxon>Tracheophyta</taxon>
        <taxon>Spermatophyta</taxon>
        <taxon>Magnoliopsida</taxon>
        <taxon>Liliopsida</taxon>
        <taxon>Zosteraceae</taxon>
        <taxon>Zostera</taxon>
    </lineage>
</organism>
<proteinExistence type="predicted"/>
<dbReference type="SUPFAM" id="SSF101690">
    <property type="entry name" value="PAZ domain"/>
    <property type="match status" value="1"/>
</dbReference>
<dbReference type="PANTHER" id="PTHR22891">
    <property type="entry name" value="EUKARYOTIC TRANSLATION INITIATION FACTOR 2C"/>
    <property type="match status" value="1"/>
</dbReference>
<protein>
    <submittedName>
        <fullName evidence="1">Uncharacterized protein</fullName>
    </submittedName>
</protein>
<keyword evidence="2" id="KW-1185">Reference proteome</keyword>
<name>A0A0K9PZZ9_ZOSMR</name>
<dbReference type="Proteomes" id="UP000036987">
    <property type="component" value="Unassembled WGS sequence"/>
</dbReference>
<dbReference type="InterPro" id="IPR036085">
    <property type="entry name" value="PAZ_dom_sf"/>
</dbReference>
<dbReference type="EMBL" id="LFYR01000525">
    <property type="protein sequence ID" value="KMZ73785.1"/>
    <property type="molecule type" value="Genomic_DNA"/>
</dbReference>
<gene>
    <name evidence="1" type="ORF">ZOSMA_140G00230</name>
</gene>
<dbReference type="STRING" id="29655.A0A0K9PZZ9"/>
<reference evidence="2" key="1">
    <citation type="journal article" date="2016" name="Nature">
        <title>The genome of the seagrass Zostera marina reveals angiosperm adaptation to the sea.</title>
        <authorList>
            <person name="Olsen J.L."/>
            <person name="Rouze P."/>
            <person name="Verhelst B."/>
            <person name="Lin Y.-C."/>
            <person name="Bayer T."/>
            <person name="Collen J."/>
            <person name="Dattolo E."/>
            <person name="De Paoli E."/>
            <person name="Dittami S."/>
            <person name="Maumus F."/>
            <person name="Michel G."/>
            <person name="Kersting A."/>
            <person name="Lauritano C."/>
            <person name="Lohaus R."/>
            <person name="Toepel M."/>
            <person name="Tonon T."/>
            <person name="Vanneste K."/>
            <person name="Amirebrahimi M."/>
            <person name="Brakel J."/>
            <person name="Bostroem C."/>
            <person name="Chovatia M."/>
            <person name="Grimwood J."/>
            <person name="Jenkins J.W."/>
            <person name="Jueterbock A."/>
            <person name="Mraz A."/>
            <person name="Stam W.T."/>
            <person name="Tice H."/>
            <person name="Bornberg-Bauer E."/>
            <person name="Green P.J."/>
            <person name="Pearson G.A."/>
            <person name="Procaccini G."/>
            <person name="Duarte C.M."/>
            <person name="Schmutz J."/>
            <person name="Reusch T.B.H."/>
            <person name="Van de Peer Y."/>
        </authorList>
    </citation>
    <scope>NUCLEOTIDE SEQUENCE [LARGE SCALE GENOMIC DNA]</scope>
    <source>
        <strain evidence="2">cv. Finnish</strain>
    </source>
</reference>
<dbReference type="OrthoDB" id="10252740at2759"/>
<evidence type="ECO:0000313" key="1">
    <source>
        <dbReference type="EMBL" id="KMZ73785.1"/>
    </source>
</evidence>
<sequence length="135" mass="15219">MELCIVCEGQKFLGKLSDDQTAKILKMSCQKPSEKRIVINGIMSGDVSPACGFKLNISREITKLQGRVLQPPKLRFGDGGHVRDITPTRTDRQWNLQDSHVAEGTKIKRWAVHWSKASEAPRCQCRNLQLLICVM</sequence>